<dbReference type="STRING" id="1076551.HA48_14495"/>
<dbReference type="PROSITE" id="PS51257">
    <property type="entry name" value="PROKAR_LIPOPROTEIN"/>
    <property type="match status" value="1"/>
</dbReference>
<sequence>MKKVLMSIALAMSALVMAGCAPKPPSQVEITTANYGSLPADYKQQITNYMASSLKDPESARYTFEPTFKGYSQDGSMTASGGKVTYGYVAPVLVNAKNSYGGYTGNHQYVFIFSNGMMYETTLNYLYGRVKQVP</sequence>
<feature type="chain" id="PRO_5010852310" description="Lipoprotein" evidence="1">
    <location>
        <begin position="19"/>
        <end position="134"/>
    </location>
</feature>
<accession>A0A1X1D6Q7</accession>
<keyword evidence="1" id="KW-0732">Signal</keyword>
<protein>
    <recommendedName>
        <fullName evidence="4">Lipoprotein</fullName>
    </recommendedName>
</protein>
<comment type="caution">
    <text evidence="2">The sequence shown here is derived from an EMBL/GenBank/DDBJ whole genome shotgun (WGS) entry which is preliminary data.</text>
</comment>
<dbReference type="RefSeq" id="WP_128601992.1">
    <property type="nucleotide sequence ID" value="NZ_MLFS01000042.1"/>
</dbReference>
<organism evidence="2 3">
    <name type="scientific">Pantoea wallisii</name>
    <dbReference type="NCBI Taxonomy" id="1076551"/>
    <lineage>
        <taxon>Bacteria</taxon>
        <taxon>Pseudomonadati</taxon>
        <taxon>Pseudomonadota</taxon>
        <taxon>Gammaproteobacteria</taxon>
        <taxon>Enterobacterales</taxon>
        <taxon>Erwiniaceae</taxon>
        <taxon>Pantoea</taxon>
    </lineage>
</organism>
<evidence type="ECO:0000313" key="3">
    <source>
        <dbReference type="Proteomes" id="UP000193104"/>
    </source>
</evidence>
<evidence type="ECO:0000256" key="1">
    <source>
        <dbReference type="SAM" id="SignalP"/>
    </source>
</evidence>
<gene>
    <name evidence="2" type="ORF">HA48_14495</name>
</gene>
<dbReference type="EMBL" id="MLFS01000042">
    <property type="protein sequence ID" value="ORM72365.1"/>
    <property type="molecule type" value="Genomic_DNA"/>
</dbReference>
<proteinExistence type="predicted"/>
<name>A0A1X1D6Q7_9GAMM</name>
<evidence type="ECO:0008006" key="4">
    <source>
        <dbReference type="Google" id="ProtNLM"/>
    </source>
</evidence>
<dbReference type="Proteomes" id="UP000193104">
    <property type="component" value="Unassembled WGS sequence"/>
</dbReference>
<evidence type="ECO:0000313" key="2">
    <source>
        <dbReference type="EMBL" id="ORM72365.1"/>
    </source>
</evidence>
<reference evidence="2 3" key="1">
    <citation type="journal article" date="2017" name="Antonie Van Leeuwenhoek">
        <title>Phylogenomic resolution of the bacterial genus Pantoea and its relationship with Erwinia and Tatumella.</title>
        <authorList>
            <person name="Palmer M."/>
            <person name="Steenkamp E.T."/>
            <person name="Coetzee M.P."/>
            <person name="Chan W.Y."/>
            <person name="van Zyl E."/>
            <person name="De Maayer P."/>
            <person name="Coutinho T.A."/>
            <person name="Blom J."/>
            <person name="Smits T.H."/>
            <person name="Duffy B."/>
            <person name="Venter S.N."/>
        </authorList>
    </citation>
    <scope>NUCLEOTIDE SEQUENCE [LARGE SCALE GENOMIC DNA]</scope>
    <source>
        <strain evidence="2 3">LMG 26277</strain>
    </source>
</reference>
<dbReference type="OrthoDB" id="9157170at2"/>
<keyword evidence="3" id="KW-1185">Reference proteome</keyword>
<feature type="signal peptide" evidence="1">
    <location>
        <begin position="1"/>
        <end position="18"/>
    </location>
</feature>
<dbReference type="AlphaFoldDB" id="A0A1X1D6Q7"/>